<name>D9XKR7_9ACTN</name>
<dbReference type="InterPro" id="IPR036388">
    <property type="entry name" value="WH-like_DNA-bd_sf"/>
</dbReference>
<dbReference type="GO" id="GO:0000160">
    <property type="term" value="P:phosphorelay signal transduction system"/>
    <property type="evidence" value="ECO:0007669"/>
    <property type="project" value="UniProtKB-KW"/>
</dbReference>
<dbReference type="Gene3D" id="1.10.10.10">
    <property type="entry name" value="Winged helix-like DNA-binding domain superfamily/Winged helix DNA-binding domain"/>
    <property type="match status" value="1"/>
</dbReference>
<dbReference type="eggNOG" id="COG3629">
    <property type="taxonomic scope" value="Bacteria"/>
</dbReference>
<dbReference type="PANTHER" id="PTHR35807:SF1">
    <property type="entry name" value="TRANSCRIPTIONAL REGULATOR REDD"/>
    <property type="match status" value="1"/>
</dbReference>
<dbReference type="InterPro" id="IPR051677">
    <property type="entry name" value="AfsR-DnrI-RedD_regulator"/>
</dbReference>
<evidence type="ECO:0000259" key="8">
    <source>
        <dbReference type="PROSITE" id="PS51755"/>
    </source>
</evidence>
<feature type="domain" description="OmpR/PhoB-type" evidence="8">
    <location>
        <begin position="24"/>
        <end position="131"/>
    </location>
</feature>
<keyword evidence="2" id="KW-0902">Two-component regulatory system</keyword>
<dbReference type="Proteomes" id="UP000002968">
    <property type="component" value="Unassembled WGS sequence"/>
</dbReference>
<dbReference type="InterPro" id="IPR001867">
    <property type="entry name" value="OmpR/PhoB-type_DNA-bd"/>
</dbReference>
<gene>
    <name evidence="9" type="ORF">SSRG_01309</name>
</gene>
<dbReference type="InterPro" id="IPR016032">
    <property type="entry name" value="Sig_transdc_resp-reg_C-effctor"/>
</dbReference>
<organism evidence="9 10">
    <name type="scientific">Streptomyces griseoflavus Tu4000</name>
    <dbReference type="NCBI Taxonomy" id="467200"/>
    <lineage>
        <taxon>Bacteria</taxon>
        <taxon>Bacillati</taxon>
        <taxon>Actinomycetota</taxon>
        <taxon>Actinomycetes</taxon>
        <taxon>Kitasatosporales</taxon>
        <taxon>Streptomycetaceae</taxon>
        <taxon>Streptomyces</taxon>
    </lineage>
</organism>
<protein>
    <submittedName>
        <fullName evidence="9">Transcriptional regulator RedD</fullName>
    </submittedName>
</protein>
<comment type="similarity">
    <text evidence="1">Belongs to the AfsR/DnrI/RedD regulatory family.</text>
</comment>
<dbReference type="GO" id="GO:0003677">
    <property type="term" value="F:DNA binding"/>
    <property type="evidence" value="ECO:0007669"/>
    <property type="project" value="UniProtKB-UniRule"/>
</dbReference>
<proteinExistence type="inferred from homology"/>
<evidence type="ECO:0000256" key="1">
    <source>
        <dbReference type="ARBA" id="ARBA00005820"/>
    </source>
</evidence>
<dbReference type="InterPro" id="IPR005158">
    <property type="entry name" value="BTAD"/>
</dbReference>
<evidence type="ECO:0000256" key="4">
    <source>
        <dbReference type="ARBA" id="ARBA00023125"/>
    </source>
</evidence>
<evidence type="ECO:0000256" key="2">
    <source>
        <dbReference type="ARBA" id="ARBA00023012"/>
    </source>
</evidence>
<dbReference type="EMBL" id="GG657758">
    <property type="protein sequence ID" value="EFL38505.1"/>
    <property type="molecule type" value="Genomic_DNA"/>
</dbReference>
<dbReference type="InterPro" id="IPR011990">
    <property type="entry name" value="TPR-like_helical_dom_sf"/>
</dbReference>
<keyword evidence="4 6" id="KW-0238">DNA-binding</keyword>
<reference evidence="9" key="1">
    <citation type="submission" date="2009-02" db="EMBL/GenBank/DDBJ databases">
        <title>Annotation of Streptomyces griseoflavus strain Tu4000.</title>
        <authorList>
            <consortium name="The Broad Institute Genome Sequencing Platform"/>
            <consortium name="Broad Institute Microbial Sequencing Center"/>
            <person name="Fischbach M."/>
            <person name="Godfrey P."/>
            <person name="Ward D."/>
            <person name="Young S."/>
            <person name="Zeng Q."/>
            <person name="Koehrsen M."/>
            <person name="Alvarado L."/>
            <person name="Berlin A.M."/>
            <person name="Bochicchio J."/>
            <person name="Borenstein D."/>
            <person name="Chapman S.B."/>
            <person name="Chen Z."/>
            <person name="Engels R."/>
            <person name="Freedman E."/>
            <person name="Gellesch M."/>
            <person name="Goldberg J."/>
            <person name="Griggs A."/>
            <person name="Gujja S."/>
            <person name="Heilman E.R."/>
            <person name="Heiman D.I."/>
            <person name="Hepburn T.A."/>
            <person name="Howarth C."/>
            <person name="Jen D."/>
            <person name="Larson L."/>
            <person name="Lewis B."/>
            <person name="Mehta T."/>
            <person name="Park D."/>
            <person name="Pearson M."/>
            <person name="Richards J."/>
            <person name="Roberts A."/>
            <person name="Saif S."/>
            <person name="Shea T.D."/>
            <person name="Shenoy N."/>
            <person name="Sisk P."/>
            <person name="Stolte C."/>
            <person name="Sykes S.N."/>
            <person name="Thomson T."/>
            <person name="Walk T."/>
            <person name="White J."/>
            <person name="Yandava C."/>
            <person name="Straight P."/>
            <person name="Clardy J."/>
            <person name="Hung D."/>
            <person name="Kolter R."/>
            <person name="Mekalanos J."/>
            <person name="Walker S."/>
            <person name="Walsh C.T."/>
            <person name="Wieland-Brown L.C."/>
            <person name="Haas B."/>
            <person name="Nusbaum C."/>
            <person name="Birren B."/>
        </authorList>
    </citation>
    <scope>NUCLEOTIDE SEQUENCE [LARGE SCALE GENOMIC DNA]</scope>
    <source>
        <strain evidence="9">Tu4000</strain>
    </source>
</reference>
<keyword evidence="10" id="KW-1185">Reference proteome</keyword>
<dbReference type="STRING" id="467200.SSRG_01309"/>
<dbReference type="PANTHER" id="PTHR35807">
    <property type="entry name" value="TRANSCRIPTIONAL REGULATOR REDD-RELATED"/>
    <property type="match status" value="1"/>
</dbReference>
<dbReference type="SMART" id="SM00862">
    <property type="entry name" value="Trans_reg_C"/>
    <property type="match status" value="1"/>
</dbReference>
<feature type="DNA-binding region" description="OmpR/PhoB-type" evidence="6">
    <location>
        <begin position="24"/>
        <end position="131"/>
    </location>
</feature>
<keyword evidence="3" id="KW-0805">Transcription regulation</keyword>
<evidence type="ECO:0000256" key="5">
    <source>
        <dbReference type="ARBA" id="ARBA00023163"/>
    </source>
</evidence>
<evidence type="ECO:0000256" key="7">
    <source>
        <dbReference type="SAM" id="MobiDB-lite"/>
    </source>
</evidence>
<dbReference type="SUPFAM" id="SSF46894">
    <property type="entry name" value="C-terminal effector domain of the bipartite response regulators"/>
    <property type="match status" value="1"/>
</dbReference>
<dbReference type="AlphaFoldDB" id="D9XKR7"/>
<dbReference type="GO" id="GO:0006355">
    <property type="term" value="P:regulation of DNA-templated transcription"/>
    <property type="evidence" value="ECO:0007669"/>
    <property type="project" value="InterPro"/>
</dbReference>
<dbReference type="PROSITE" id="PS51755">
    <property type="entry name" value="OMPR_PHOB"/>
    <property type="match status" value="1"/>
</dbReference>
<sequence length="281" mass="29651">MAGPVEYRALRRAHGRPGSAGTEQGCATTEVRMQFRVLGVPEVHDDVADRWVPLTSPKQRQLLGALLVRPGVPVPAARLIDELWRGCAPGKAVNALQAHASRLRQLLIEAEPSRANMPRLVARDTGYVLEARPEELDSARFRLGVAKAGTLLAGDPLGACALLEEVLGLWRGPAMAGSTSGPLCAGAAAELEEERLAALELLYETQARAAAAAGDPCPPDLPRRPLPVRGGGGAGRPEEGGQLGRLRARVDNSSTSSGCCASRWSSCRCSWGPPPAGRLSR</sequence>
<keyword evidence="5" id="KW-0804">Transcription</keyword>
<accession>D9XKR7</accession>
<feature type="compositionally biased region" description="Low complexity" evidence="7">
    <location>
        <begin position="253"/>
        <end position="263"/>
    </location>
</feature>
<evidence type="ECO:0000256" key="6">
    <source>
        <dbReference type="PROSITE-ProRule" id="PRU01091"/>
    </source>
</evidence>
<evidence type="ECO:0000313" key="9">
    <source>
        <dbReference type="EMBL" id="EFL38505.1"/>
    </source>
</evidence>
<feature type="region of interest" description="Disordered" evidence="7">
    <location>
        <begin position="213"/>
        <end position="263"/>
    </location>
</feature>
<dbReference type="HOGENOM" id="CLU_990156_0_0_11"/>
<dbReference type="SUPFAM" id="SSF48452">
    <property type="entry name" value="TPR-like"/>
    <property type="match status" value="1"/>
</dbReference>
<evidence type="ECO:0000256" key="3">
    <source>
        <dbReference type="ARBA" id="ARBA00023015"/>
    </source>
</evidence>
<dbReference type="Pfam" id="PF00486">
    <property type="entry name" value="Trans_reg_C"/>
    <property type="match status" value="1"/>
</dbReference>
<dbReference type="Gene3D" id="1.25.40.10">
    <property type="entry name" value="Tetratricopeptide repeat domain"/>
    <property type="match status" value="1"/>
</dbReference>
<evidence type="ECO:0000313" key="10">
    <source>
        <dbReference type="Proteomes" id="UP000002968"/>
    </source>
</evidence>
<dbReference type="Pfam" id="PF03704">
    <property type="entry name" value="BTAD"/>
    <property type="match status" value="1"/>
</dbReference>